<comment type="subcellular location">
    <subcellularLocation>
        <location evidence="1">Cell membrane</location>
        <topology evidence="1">Multi-pass membrane protein</topology>
    </subcellularLocation>
</comment>
<keyword evidence="6 8" id="KW-1133">Transmembrane helix</keyword>
<gene>
    <name evidence="10" type="ORF">GND95_00495</name>
</gene>
<keyword evidence="3 10" id="KW-0328">Glycosyltransferase</keyword>
<dbReference type="RefSeq" id="WP_158738861.1">
    <property type="nucleotide sequence ID" value="NZ_JAFBEP010000004.1"/>
</dbReference>
<dbReference type="EMBL" id="WSLF01000001">
    <property type="protein sequence ID" value="KAE9636944.1"/>
    <property type="molecule type" value="Genomic_DNA"/>
</dbReference>
<keyword evidence="11" id="KW-1185">Reference proteome</keyword>
<keyword evidence="7 8" id="KW-0472">Membrane</keyword>
<proteinExistence type="predicted"/>
<name>A0A7C8LL01_9FIRM</name>
<dbReference type="Proteomes" id="UP000483018">
    <property type="component" value="Unassembled WGS sequence"/>
</dbReference>
<evidence type="ECO:0000256" key="2">
    <source>
        <dbReference type="ARBA" id="ARBA00022475"/>
    </source>
</evidence>
<dbReference type="PANTHER" id="PTHR33908">
    <property type="entry name" value="MANNOSYLTRANSFERASE YKCB-RELATED"/>
    <property type="match status" value="1"/>
</dbReference>
<evidence type="ECO:0000256" key="6">
    <source>
        <dbReference type="ARBA" id="ARBA00022989"/>
    </source>
</evidence>
<sequence length="475" mass="56346">MSKIREKLITFIIICLILCLRIPYINQSPYEQGERWRQSDTESIARNFIEHRFNIFYPQFNYDGPMPNYVQLEFQVTTFLIAILYKCFGYKYMLARIVPISFFIGSCVFLYLIARKYYSIEQSRIALLLYGIFPINIFFSRAIMPESSALFFYLGAFYFFVVWIEKVQRKYIFLASIFTALAISQKIPTIFIGIPMLAMAIHKYKMKIFKVWELYCFGIISLGTPYLYFHWIKNIAEFKFVNDIAQKHIFVRFFQDFFTREAMEFFRDKLPQGYTLQLLCLSVIGLILMNWKDEFPIGIWAGAMALELILIVAVIRLYYYLIFVGPLIALMASKPLNMIWRHKYGGVWMTLIMIWVGYSAYISLVPFYIEKTEIIKQANMVKKYTEKEDLIVVGTPDPALLNACERKGWRANIKYYDYIPKDPVEEIDYYIKNGAKYFVPMKGWIANDNGEYKKYLDNNFTKIIDEEGYYIYQLQ</sequence>
<dbReference type="GO" id="GO:0009103">
    <property type="term" value="P:lipopolysaccharide biosynthetic process"/>
    <property type="evidence" value="ECO:0007669"/>
    <property type="project" value="UniProtKB-ARBA"/>
</dbReference>
<feature type="transmembrane region" description="Helical" evidence="8">
    <location>
        <begin position="344"/>
        <end position="369"/>
    </location>
</feature>
<dbReference type="AlphaFoldDB" id="A0A7C8LL01"/>
<evidence type="ECO:0000256" key="7">
    <source>
        <dbReference type="ARBA" id="ARBA00023136"/>
    </source>
</evidence>
<evidence type="ECO:0000313" key="11">
    <source>
        <dbReference type="Proteomes" id="UP000483018"/>
    </source>
</evidence>
<feature type="transmembrane region" description="Helical" evidence="8">
    <location>
        <begin position="297"/>
        <end position="323"/>
    </location>
</feature>
<keyword evidence="4 10" id="KW-0808">Transferase</keyword>
<evidence type="ECO:0000256" key="8">
    <source>
        <dbReference type="SAM" id="Phobius"/>
    </source>
</evidence>
<evidence type="ECO:0000256" key="5">
    <source>
        <dbReference type="ARBA" id="ARBA00022692"/>
    </source>
</evidence>
<feature type="transmembrane region" description="Helical" evidence="8">
    <location>
        <begin position="171"/>
        <end position="200"/>
    </location>
</feature>
<dbReference type="GO" id="GO:0005886">
    <property type="term" value="C:plasma membrane"/>
    <property type="evidence" value="ECO:0007669"/>
    <property type="project" value="UniProtKB-SubCell"/>
</dbReference>
<feature type="transmembrane region" description="Helical" evidence="8">
    <location>
        <begin position="273"/>
        <end position="291"/>
    </location>
</feature>
<accession>A0A7C8LL01</accession>
<feature type="transmembrane region" description="Helical" evidence="8">
    <location>
        <begin position="125"/>
        <end position="143"/>
    </location>
</feature>
<dbReference type="InterPro" id="IPR038731">
    <property type="entry name" value="RgtA/B/C-like"/>
</dbReference>
<reference evidence="10 11" key="1">
    <citation type="submission" date="2019-12" db="EMBL/GenBank/DDBJ databases">
        <title>Defluviitalea raffinosedens, isolated from a biogas fermenter, genome sequencing and characterization.</title>
        <authorList>
            <person name="Rettenmaier R."/>
            <person name="Schneider M."/>
            <person name="Neuhaus K."/>
            <person name="Liebl W."/>
            <person name="Zverlov V."/>
        </authorList>
    </citation>
    <scope>NUCLEOTIDE SEQUENCE [LARGE SCALE GENOMIC DNA]</scope>
    <source>
        <strain evidence="10 11">249c-K6</strain>
    </source>
</reference>
<evidence type="ECO:0000256" key="1">
    <source>
        <dbReference type="ARBA" id="ARBA00004651"/>
    </source>
</evidence>
<feature type="domain" description="Glycosyltransferase RgtA/B/C/D-like" evidence="9">
    <location>
        <begin position="76"/>
        <end position="220"/>
    </location>
</feature>
<evidence type="ECO:0000256" key="3">
    <source>
        <dbReference type="ARBA" id="ARBA00022676"/>
    </source>
</evidence>
<dbReference type="PANTHER" id="PTHR33908:SF11">
    <property type="entry name" value="MEMBRANE PROTEIN"/>
    <property type="match status" value="1"/>
</dbReference>
<protein>
    <submittedName>
        <fullName evidence="10">Dolichyl-phosphate-mannose--protein mannosyltransferase</fullName>
    </submittedName>
</protein>
<feature type="transmembrane region" description="Helical" evidence="8">
    <location>
        <begin position="149"/>
        <end position="164"/>
    </location>
</feature>
<evidence type="ECO:0000259" key="9">
    <source>
        <dbReference type="Pfam" id="PF13231"/>
    </source>
</evidence>
<keyword evidence="2" id="KW-1003">Cell membrane</keyword>
<dbReference type="OrthoDB" id="9809099at2"/>
<evidence type="ECO:0000313" key="10">
    <source>
        <dbReference type="EMBL" id="KAE9636944.1"/>
    </source>
</evidence>
<comment type="caution">
    <text evidence="10">The sequence shown here is derived from an EMBL/GenBank/DDBJ whole genome shotgun (WGS) entry which is preliminary data.</text>
</comment>
<dbReference type="InterPro" id="IPR050297">
    <property type="entry name" value="LipidA_mod_glycosyltrf_83"/>
</dbReference>
<keyword evidence="5 8" id="KW-0812">Transmembrane</keyword>
<organism evidence="10 11">
    <name type="scientific">Defluviitalea raffinosedens</name>
    <dbReference type="NCBI Taxonomy" id="1450156"/>
    <lineage>
        <taxon>Bacteria</taxon>
        <taxon>Bacillati</taxon>
        <taxon>Bacillota</taxon>
        <taxon>Clostridia</taxon>
        <taxon>Lachnospirales</taxon>
        <taxon>Defluviitaleaceae</taxon>
        <taxon>Defluviitalea</taxon>
    </lineage>
</organism>
<feature type="transmembrane region" description="Helical" evidence="8">
    <location>
        <begin position="93"/>
        <end position="113"/>
    </location>
</feature>
<dbReference type="GO" id="GO:0016763">
    <property type="term" value="F:pentosyltransferase activity"/>
    <property type="evidence" value="ECO:0007669"/>
    <property type="project" value="TreeGrafter"/>
</dbReference>
<dbReference type="Pfam" id="PF13231">
    <property type="entry name" value="PMT_2"/>
    <property type="match status" value="1"/>
</dbReference>
<feature type="transmembrane region" description="Helical" evidence="8">
    <location>
        <begin position="212"/>
        <end position="229"/>
    </location>
</feature>
<evidence type="ECO:0000256" key="4">
    <source>
        <dbReference type="ARBA" id="ARBA00022679"/>
    </source>
</evidence>